<evidence type="ECO:0000256" key="3">
    <source>
        <dbReference type="SAM" id="MobiDB-lite"/>
    </source>
</evidence>
<evidence type="ECO:0000256" key="1">
    <source>
        <dbReference type="ARBA" id="ARBA00022741"/>
    </source>
</evidence>
<dbReference type="InterPro" id="IPR011009">
    <property type="entry name" value="Kinase-like_dom_sf"/>
</dbReference>
<dbReference type="Pfam" id="PF13306">
    <property type="entry name" value="LRR_5"/>
    <property type="match status" value="3"/>
</dbReference>
<dbReference type="PRINTS" id="PR00109">
    <property type="entry name" value="TYRKINASE"/>
</dbReference>
<dbReference type="PANTHER" id="PTHR44329:SF298">
    <property type="entry name" value="MIXED LINEAGE KINASE DOMAIN-LIKE PROTEIN"/>
    <property type="match status" value="1"/>
</dbReference>
<feature type="domain" description="Protein kinase" evidence="4">
    <location>
        <begin position="21"/>
        <end position="291"/>
    </location>
</feature>
<keyword evidence="1" id="KW-0547">Nucleotide-binding</keyword>
<organism evidence="5 6">
    <name type="scientific">Tritrichomonas musculus</name>
    <dbReference type="NCBI Taxonomy" id="1915356"/>
    <lineage>
        <taxon>Eukaryota</taxon>
        <taxon>Metamonada</taxon>
        <taxon>Parabasalia</taxon>
        <taxon>Tritrichomonadida</taxon>
        <taxon>Tritrichomonadidae</taxon>
        <taxon>Tritrichomonas</taxon>
    </lineage>
</organism>
<keyword evidence="2" id="KW-0067">ATP-binding</keyword>
<dbReference type="PROSITE" id="PS00108">
    <property type="entry name" value="PROTEIN_KINASE_ST"/>
    <property type="match status" value="1"/>
</dbReference>
<dbReference type="InterPro" id="IPR008271">
    <property type="entry name" value="Ser/Thr_kinase_AS"/>
</dbReference>
<dbReference type="SUPFAM" id="SSF52058">
    <property type="entry name" value="L domain-like"/>
    <property type="match status" value="1"/>
</dbReference>
<evidence type="ECO:0000259" key="4">
    <source>
        <dbReference type="PROSITE" id="PS50011"/>
    </source>
</evidence>
<accession>A0ABR2H441</accession>
<dbReference type="SUPFAM" id="SSF56112">
    <property type="entry name" value="Protein kinase-like (PK-like)"/>
    <property type="match status" value="1"/>
</dbReference>
<comment type="caution">
    <text evidence="5">The sequence shown here is derived from an EMBL/GenBank/DDBJ whole genome shotgun (WGS) entry which is preliminary data.</text>
</comment>
<keyword evidence="6" id="KW-1185">Reference proteome</keyword>
<dbReference type="InterPro" id="IPR051681">
    <property type="entry name" value="Ser/Thr_Kinases-Pseudokinases"/>
</dbReference>
<gene>
    <name evidence="5" type="ORF">M9Y10_027815</name>
</gene>
<dbReference type="InterPro" id="IPR026906">
    <property type="entry name" value="LRR_5"/>
</dbReference>
<dbReference type="Proteomes" id="UP001470230">
    <property type="component" value="Unassembled WGS sequence"/>
</dbReference>
<dbReference type="PROSITE" id="PS50011">
    <property type="entry name" value="PROTEIN_KINASE_DOM"/>
    <property type="match status" value="1"/>
</dbReference>
<evidence type="ECO:0000313" key="6">
    <source>
        <dbReference type="Proteomes" id="UP001470230"/>
    </source>
</evidence>
<sequence>MKTSTHAAQRFKKYIVDISNFKILQKINSGGFGAVYSVEKIKTGEKFAAKVLNDHKDESKYKLMINREIGIMIRCNHPTIINLIGYSFKDFHDENNITIIMELAQKGSLAELLQKSQNGLADDIYDNTIRQIILIGIARGMMYLHEHKIIHRDLKPGNILLDEDFHPHITDFGLSKLSESSSSISQSQQCGTIAYMAPEVIEGNKYSGKADVYSFGILMYEVITDLTPYPELNKGKITVFKFTNMIINNDHRPSFKFPIKKSIKKLIERCWSKNPSDRPTFEDIFKKLAYNIEDEVDDIYDSHYDENKDEDDNKYYLEDVDVDDVASYIDDIDFQDVETMGENNDGEKKKLINHIKKLEDSIENLKEQFNQLKIENINQKALIDDAVANNQIDLIKKENEELKKQILDLKKENENQKKKIDNEILAQLNLIKSENDEIKKENKQMKDKIAQLEKKSDTEKTLTKNQSKKSDSIKPSTEKVDKISIKAIAKESDEEPIKNIPKESNKKSSEKVDGIKKEPKSTKSPQKDIKAKPNKASTKTVNIKADEITVKCFNNLSLQLQKNVSSQLKSSYNKFFKKIDDLLGYVLDFCDPGANNQFKINSFSENSLLVSMSNEDRAFLLYPAVESLNKKNAFNAPSFSNLLFAFDQITIELKYPSENFDTFYRNVSTLKNENKEKSFDFRIFISNIETTDDRFRNSTDINSVIFDSSVNSIESKCFGDVYYGSFSNCSLLENITIPSSIRSIDPFSFDKCISLKQISIPFSITVIPQYAFRGCTSLEKVELPYNYVIEIGMAAFNGCSSLKSIEIPLNVKVIEKNTFNGCTSLNKITIPPGLNKIGAYAFNRCTSLIQIQLPSSLSQIEAAAFKDCKALSEFMIPGAVNIIEKSTFFGCSSLVKISIPRSVESIGFGAFTDCVSLEEVTIPSNVNLIGDFCFKNCAKLSKISIDEDKTKVSKNTFSNCKLLHLKH</sequence>
<dbReference type="InterPro" id="IPR001245">
    <property type="entry name" value="Ser-Thr/Tyr_kinase_cat_dom"/>
</dbReference>
<dbReference type="Gene3D" id="3.80.10.10">
    <property type="entry name" value="Ribonuclease Inhibitor"/>
    <property type="match status" value="3"/>
</dbReference>
<feature type="region of interest" description="Disordered" evidence="3">
    <location>
        <begin position="492"/>
        <end position="537"/>
    </location>
</feature>
<name>A0ABR2H441_9EUKA</name>
<dbReference type="EMBL" id="JAPFFF010000043">
    <property type="protein sequence ID" value="KAK8840979.1"/>
    <property type="molecule type" value="Genomic_DNA"/>
</dbReference>
<evidence type="ECO:0000256" key="2">
    <source>
        <dbReference type="ARBA" id="ARBA00022840"/>
    </source>
</evidence>
<evidence type="ECO:0000313" key="5">
    <source>
        <dbReference type="EMBL" id="KAK8840979.1"/>
    </source>
</evidence>
<reference evidence="5 6" key="1">
    <citation type="submission" date="2024-04" db="EMBL/GenBank/DDBJ databases">
        <title>Tritrichomonas musculus Genome.</title>
        <authorList>
            <person name="Alves-Ferreira E."/>
            <person name="Grigg M."/>
            <person name="Lorenzi H."/>
            <person name="Galac M."/>
        </authorList>
    </citation>
    <scope>NUCLEOTIDE SEQUENCE [LARGE SCALE GENOMIC DNA]</scope>
    <source>
        <strain evidence="5 6">EAF2021</strain>
    </source>
</reference>
<dbReference type="InterPro" id="IPR000719">
    <property type="entry name" value="Prot_kinase_dom"/>
</dbReference>
<dbReference type="Pfam" id="PF00069">
    <property type="entry name" value="Pkinase"/>
    <property type="match status" value="1"/>
</dbReference>
<feature type="region of interest" description="Disordered" evidence="3">
    <location>
        <begin position="450"/>
        <end position="477"/>
    </location>
</feature>
<dbReference type="Gene3D" id="1.10.510.10">
    <property type="entry name" value="Transferase(Phosphotransferase) domain 1"/>
    <property type="match status" value="1"/>
</dbReference>
<protein>
    <recommendedName>
        <fullName evidence="4">Protein kinase domain-containing protein</fullName>
    </recommendedName>
</protein>
<proteinExistence type="predicted"/>
<dbReference type="SMART" id="SM00220">
    <property type="entry name" value="S_TKc"/>
    <property type="match status" value="1"/>
</dbReference>
<feature type="compositionally biased region" description="Basic and acidic residues" evidence="3">
    <location>
        <begin position="492"/>
        <end position="531"/>
    </location>
</feature>
<dbReference type="PANTHER" id="PTHR44329">
    <property type="entry name" value="SERINE/THREONINE-PROTEIN KINASE TNNI3K-RELATED"/>
    <property type="match status" value="1"/>
</dbReference>
<dbReference type="InterPro" id="IPR032675">
    <property type="entry name" value="LRR_dom_sf"/>
</dbReference>